<gene>
    <name evidence="2" type="ORF">K2173_019404</name>
</gene>
<evidence type="ECO:0000313" key="3">
    <source>
        <dbReference type="Proteomes" id="UP001159364"/>
    </source>
</evidence>
<protein>
    <submittedName>
        <fullName evidence="2">Uncharacterized protein</fullName>
    </submittedName>
</protein>
<reference evidence="2 3" key="1">
    <citation type="submission" date="2021-09" db="EMBL/GenBank/DDBJ databases">
        <title>Genomic insights and catalytic innovation underlie evolution of tropane alkaloids biosynthesis.</title>
        <authorList>
            <person name="Wang Y.-J."/>
            <person name="Tian T."/>
            <person name="Huang J.-P."/>
            <person name="Huang S.-X."/>
        </authorList>
    </citation>
    <scope>NUCLEOTIDE SEQUENCE [LARGE SCALE GENOMIC DNA]</scope>
    <source>
        <strain evidence="2">KIB-2018</strain>
        <tissue evidence="2">Leaf</tissue>
    </source>
</reference>
<sequence length="151" mass="16768">MVPSSEITEEKDEEDNYLFINTEAQKERIRQIIEYQKSLYWSSSSSSLSTSAASCSSFSSSRRNSNLLDLMKVGSMSLKRLFEMEHTTLATHFQDYSGSPLIKTIPLWGSDDTDNDIFDPWSAIEKIGTSNEFGSDSAGMETSTMSTTGAS</sequence>
<dbReference type="Proteomes" id="UP001159364">
    <property type="component" value="Linkage Group LG08"/>
</dbReference>
<name>A0AAV8UBB3_9ROSI</name>
<accession>A0AAV8UBB3</accession>
<comment type="caution">
    <text evidence="2">The sequence shown here is derived from an EMBL/GenBank/DDBJ whole genome shotgun (WGS) entry which is preliminary data.</text>
</comment>
<keyword evidence="3" id="KW-1185">Reference proteome</keyword>
<evidence type="ECO:0000256" key="1">
    <source>
        <dbReference type="SAM" id="MobiDB-lite"/>
    </source>
</evidence>
<proteinExistence type="predicted"/>
<feature type="region of interest" description="Disordered" evidence="1">
    <location>
        <begin position="129"/>
        <end position="151"/>
    </location>
</feature>
<organism evidence="2 3">
    <name type="scientific">Erythroxylum novogranatense</name>
    <dbReference type="NCBI Taxonomy" id="1862640"/>
    <lineage>
        <taxon>Eukaryota</taxon>
        <taxon>Viridiplantae</taxon>
        <taxon>Streptophyta</taxon>
        <taxon>Embryophyta</taxon>
        <taxon>Tracheophyta</taxon>
        <taxon>Spermatophyta</taxon>
        <taxon>Magnoliopsida</taxon>
        <taxon>eudicotyledons</taxon>
        <taxon>Gunneridae</taxon>
        <taxon>Pentapetalae</taxon>
        <taxon>rosids</taxon>
        <taxon>fabids</taxon>
        <taxon>Malpighiales</taxon>
        <taxon>Erythroxylaceae</taxon>
        <taxon>Erythroxylum</taxon>
    </lineage>
</organism>
<dbReference type="AlphaFoldDB" id="A0AAV8UBB3"/>
<evidence type="ECO:0000313" key="2">
    <source>
        <dbReference type="EMBL" id="KAJ8899705.1"/>
    </source>
</evidence>
<dbReference type="EMBL" id="JAIWQS010000008">
    <property type="protein sequence ID" value="KAJ8899705.1"/>
    <property type="molecule type" value="Genomic_DNA"/>
</dbReference>